<dbReference type="PROSITE" id="PS50937">
    <property type="entry name" value="HTH_MERR_2"/>
    <property type="match status" value="1"/>
</dbReference>
<gene>
    <name evidence="6" type="ORF">HMPREF9473_03355</name>
</gene>
<feature type="domain" description="HTH lacI-type" evidence="4">
    <location>
        <begin position="3"/>
        <end position="57"/>
    </location>
</feature>
<evidence type="ECO:0000256" key="1">
    <source>
        <dbReference type="ARBA" id="ARBA00023015"/>
    </source>
</evidence>
<dbReference type="OrthoDB" id="9789891at2"/>
<dbReference type="Gene3D" id="3.40.50.2300">
    <property type="match status" value="2"/>
</dbReference>
<dbReference type="InterPro" id="IPR000843">
    <property type="entry name" value="HTH_LacI"/>
</dbReference>
<dbReference type="AlphaFoldDB" id="G5IIM7"/>
<comment type="caution">
    <text evidence="6">The sequence shown here is derived from an EMBL/GenBank/DDBJ whole genome shotgun (WGS) entry which is preliminary data.</text>
</comment>
<dbReference type="Pfam" id="PF00356">
    <property type="entry name" value="LacI"/>
    <property type="match status" value="1"/>
</dbReference>
<dbReference type="InterPro" id="IPR000551">
    <property type="entry name" value="MerR-type_HTH_dom"/>
</dbReference>
<proteinExistence type="predicted"/>
<dbReference type="PROSITE" id="PS50932">
    <property type="entry name" value="HTH_LACI_2"/>
    <property type="match status" value="1"/>
</dbReference>
<dbReference type="GO" id="GO:0000976">
    <property type="term" value="F:transcription cis-regulatory region binding"/>
    <property type="evidence" value="ECO:0007669"/>
    <property type="project" value="TreeGrafter"/>
</dbReference>
<name>G5IIM7_9FIRM</name>
<evidence type="ECO:0008006" key="8">
    <source>
        <dbReference type="Google" id="ProtNLM"/>
    </source>
</evidence>
<dbReference type="Gene3D" id="1.10.260.40">
    <property type="entry name" value="lambda repressor-like DNA-binding domains"/>
    <property type="match status" value="1"/>
</dbReference>
<evidence type="ECO:0000259" key="5">
    <source>
        <dbReference type="PROSITE" id="PS50937"/>
    </source>
</evidence>
<dbReference type="Proteomes" id="UP000005384">
    <property type="component" value="Unassembled WGS sequence"/>
</dbReference>
<dbReference type="InterPro" id="IPR046335">
    <property type="entry name" value="LacI/GalR-like_sensor"/>
</dbReference>
<keyword evidence="7" id="KW-1185">Reference proteome</keyword>
<keyword evidence="2" id="KW-0238">DNA-binding</keyword>
<dbReference type="PROSITE" id="PS00356">
    <property type="entry name" value="HTH_LACI_1"/>
    <property type="match status" value="1"/>
</dbReference>
<reference evidence="6 7" key="1">
    <citation type="submission" date="2011-08" db="EMBL/GenBank/DDBJ databases">
        <title>The Genome Sequence of Clostridium hathewayi WAL-18680.</title>
        <authorList>
            <consortium name="The Broad Institute Genome Sequencing Platform"/>
            <person name="Earl A."/>
            <person name="Ward D."/>
            <person name="Feldgarden M."/>
            <person name="Gevers D."/>
            <person name="Finegold S.M."/>
            <person name="Summanen P.H."/>
            <person name="Molitoris D.R."/>
            <person name="Song M."/>
            <person name="Daigneault M."/>
            <person name="Allen-Vercoe E."/>
            <person name="Young S.K."/>
            <person name="Zeng Q."/>
            <person name="Gargeya S."/>
            <person name="Fitzgerald M."/>
            <person name="Haas B."/>
            <person name="Abouelleil A."/>
            <person name="Alvarado L."/>
            <person name="Arachchi H.M."/>
            <person name="Berlin A."/>
            <person name="Brown A."/>
            <person name="Chapman S.B."/>
            <person name="Chen Z."/>
            <person name="Dunbar C."/>
            <person name="Freedman E."/>
            <person name="Gearin G."/>
            <person name="Gellesch M."/>
            <person name="Goldberg J."/>
            <person name="Griggs A."/>
            <person name="Gujja S."/>
            <person name="Heiman D."/>
            <person name="Howarth C."/>
            <person name="Larson L."/>
            <person name="Lui A."/>
            <person name="MacDonald P.J.P."/>
            <person name="Montmayeur A."/>
            <person name="Murphy C."/>
            <person name="Neiman D."/>
            <person name="Pearson M."/>
            <person name="Priest M."/>
            <person name="Roberts A."/>
            <person name="Saif S."/>
            <person name="Shea T."/>
            <person name="Shenoy N."/>
            <person name="Sisk P."/>
            <person name="Stolte C."/>
            <person name="Sykes S."/>
            <person name="Wortman J."/>
            <person name="Nusbaum C."/>
            <person name="Birren B."/>
        </authorList>
    </citation>
    <scope>NUCLEOTIDE SEQUENCE [LARGE SCALE GENOMIC DNA]</scope>
    <source>
        <strain evidence="6 7">WAL-18680</strain>
    </source>
</reference>
<dbReference type="CDD" id="cd06267">
    <property type="entry name" value="PBP1_LacI_sugar_binding-like"/>
    <property type="match status" value="1"/>
</dbReference>
<dbReference type="InterPro" id="IPR010982">
    <property type="entry name" value="Lambda_DNA-bd_dom_sf"/>
</dbReference>
<evidence type="ECO:0000313" key="7">
    <source>
        <dbReference type="Proteomes" id="UP000005384"/>
    </source>
</evidence>
<dbReference type="SUPFAM" id="SSF53822">
    <property type="entry name" value="Periplasmic binding protein-like I"/>
    <property type="match status" value="1"/>
</dbReference>
<keyword evidence="3" id="KW-0804">Transcription</keyword>
<dbReference type="CDD" id="cd01392">
    <property type="entry name" value="HTH_LacI"/>
    <property type="match status" value="1"/>
</dbReference>
<evidence type="ECO:0000259" key="4">
    <source>
        <dbReference type="PROSITE" id="PS50932"/>
    </source>
</evidence>
<dbReference type="RefSeq" id="WP_006781335.1">
    <property type="nucleotide sequence ID" value="NZ_CP040506.1"/>
</dbReference>
<feature type="domain" description="HTH merR-type" evidence="5">
    <location>
        <begin position="1"/>
        <end position="14"/>
    </location>
</feature>
<keyword evidence="1" id="KW-0805">Transcription regulation</keyword>
<dbReference type="PATRIC" id="fig|742737.3.peg.3334"/>
<evidence type="ECO:0000256" key="2">
    <source>
        <dbReference type="ARBA" id="ARBA00023125"/>
    </source>
</evidence>
<dbReference type="Pfam" id="PF13377">
    <property type="entry name" value="Peripla_BP_3"/>
    <property type="match status" value="1"/>
</dbReference>
<dbReference type="SMART" id="SM00354">
    <property type="entry name" value="HTH_LACI"/>
    <property type="match status" value="1"/>
</dbReference>
<evidence type="ECO:0000256" key="3">
    <source>
        <dbReference type="ARBA" id="ARBA00023163"/>
    </source>
</evidence>
<protein>
    <recommendedName>
        <fullName evidence="8">HTH lacI-type domain-containing protein</fullName>
    </recommendedName>
</protein>
<evidence type="ECO:0000313" key="6">
    <source>
        <dbReference type="EMBL" id="EHI58662.1"/>
    </source>
</evidence>
<dbReference type="InterPro" id="IPR028082">
    <property type="entry name" value="Peripla_BP_I"/>
</dbReference>
<organism evidence="6 7">
    <name type="scientific">Hungatella hathewayi WAL-18680</name>
    <dbReference type="NCBI Taxonomy" id="742737"/>
    <lineage>
        <taxon>Bacteria</taxon>
        <taxon>Bacillati</taxon>
        <taxon>Bacillota</taxon>
        <taxon>Clostridia</taxon>
        <taxon>Lachnospirales</taxon>
        <taxon>Lachnospiraceae</taxon>
        <taxon>Hungatella</taxon>
    </lineage>
</organism>
<dbReference type="PANTHER" id="PTHR30146:SF109">
    <property type="entry name" value="HTH-TYPE TRANSCRIPTIONAL REGULATOR GALS"/>
    <property type="match status" value="1"/>
</dbReference>
<dbReference type="GO" id="GO:0003700">
    <property type="term" value="F:DNA-binding transcription factor activity"/>
    <property type="evidence" value="ECO:0007669"/>
    <property type="project" value="TreeGrafter"/>
</dbReference>
<dbReference type="HOGENOM" id="CLU_037628_6_0_9"/>
<dbReference type="PANTHER" id="PTHR30146">
    <property type="entry name" value="LACI-RELATED TRANSCRIPTIONAL REPRESSOR"/>
    <property type="match status" value="1"/>
</dbReference>
<dbReference type="SUPFAM" id="SSF47413">
    <property type="entry name" value="lambda repressor-like DNA-binding domains"/>
    <property type="match status" value="1"/>
</dbReference>
<sequence>MGVSLKEIAKAAGVSEATASLALNNKPQVNAETKKRICNIATEMGYIPSINAQNLTNKKSKLVGVIVPNISNLVYSTFVRGLEAELRKHDYKMIMATSESNIAYEEEMIKHFISFRVEGAIIYPLIKDNPDPKYLNMLTSYNIPFVFIGSYYNGINAPHVMSDIYGAISNATEYLYDTGARNFYYFGGCKTIVSNDLKFRAIRDTLANKGIPFEDSHYIELQKTNYQCAYEQAIRLLSQHRKIDAALAGDVYTSMAIYNALREYGFKVPDDVSLISFDNLLPPEVCKVPLTCIEQNSSEIVHDTVDILLQKMAGNHVNKNILVNTKLIIRETTKNI</sequence>
<dbReference type="EMBL" id="ADLN01000092">
    <property type="protein sequence ID" value="EHI58662.1"/>
    <property type="molecule type" value="Genomic_DNA"/>
</dbReference>
<accession>G5IIM7</accession>